<evidence type="ECO:0000256" key="2">
    <source>
        <dbReference type="ARBA" id="ARBA00006339"/>
    </source>
</evidence>
<keyword evidence="11" id="KW-1185">Reference proteome</keyword>
<dbReference type="InterPro" id="IPR018011">
    <property type="entry name" value="Carb_sulfotrans_8-10"/>
</dbReference>
<comment type="caution">
    <text evidence="10">The sequence shown here is derived from an EMBL/GenBank/DDBJ whole genome shotgun (WGS) entry which is preliminary data.</text>
</comment>
<proteinExistence type="inferred from homology"/>
<reference evidence="10" key="1">
    <citation type="submission" date="2021-10" db="EMBL/GenBank/DDBJ databases">
        <title>Tropical sea cucumber genome reveals ecological adaptation and Cuvierian tubules defense mechanism.</title>
        <authorList>
            <person name="Chen T."/>
        </authorList>
    </citation>
    <scope>NUCLEOTIDE SEQUENCE</scope>
    <source>
        <strain evidence="10">Nanhai2018</strain>
        <tissue evidence="10">Muscle</tissue>
    </source>
</reference>
<sequence length="402" mass="47121">MARRVKQLVLLCSLLGGISLLLVSNALMKGNGMSSSTLTEIYQKRHDTHRKETLQKGEDYLTQREVNKSKTMSNTVSTVTGKNYSKIDNLPEKVRVQRTHNNTKAPEIYRSTKTPDLDEWDAEQERRKQILSKTCQQHPEWNYSIETISRRRSMLWPFIYNDEYRIIYCTICKVASTAWKSAFLVLMGKYETVEEVDFGQWYQLDRSLPTLQKLQNPEEIKRRLQTYKKFIFVREPFSRALSGYRNKLFKRNKYYQKTVGTKIIKLLRKNPSQEALVTGVGVTFNEFLRYLTVTRPQQLDIHWRPMHQMTLPCAIQYDYIGHLETAVWDIENILNKTGIGKVVYIPKPKASNFSNADEVFSTFYGNIDANLMKATYEAFKYDFQLFGYTLPQLVEEKLRNNS</sequence>
<keyword evidence="7" id="KW-0472">Membrane</keyword>
<dbReference type="Pfam" id="PF03567">
    <property type="entry name" value="Sulfotransfer_2"/>
    <property type="match status" value="1"/>
</dbReference>
<dbReference type="AlphaFoldDB" id="A0A9Q0YG78"/>
<accession>A0A9Q0YG78</accession>
<evidence type="ECO:0000256" key="6">
    <source>
        <dbReference type="ARBA" id="ARBA00023034"/>
    </source>
</evidence>
<gene>
    <name evidence="10" type="ORF">HOLleu_39181</name>
</gene>
<dbReference type="OrthoDB" id="2019940at2759"/>
<dbReference type="PANTHER" id="PTHR12137">
    <property type="entry name" value="CARBOHYDRATE SULFOTRANSFERASE"/>
    <property type="match status" value="1"/>
</dbReference>
<evidence type="ECO:0000256" key="1">
    <source>
        <dbReference type="ARBA" id="ARBA00004323"/>
    </source>
</evidence>
<evidence type="ECO:0000256" key="3">
    <source>
        <dbReference type="ARBA" id="ARBA00022679"/>
    </source>
</evidence>
<protein>
    <recommendedName>
        <fullName evidence="9">Carbohydrate sulfotransferase</fullName>
        <ecNumber evidence="9">2.8.2.-</ecNumber>
    </recommendedName>
</protein>
<evidence type="ECO:0000313" key="11">
    <source>
        <dbReference type="Proteomes" id="UP001152320"/>
    </source>
</evidence>
<evidence type="ECO:0000256" key="9">
    <source>
        <dbReference type="RuleBase" id="RU364020"/>
    </source>
</evidence>
<dbReference type="GO" id="GO:0000139">
    <property type="term" value="C:Golgi membrane"/>
    <property type="evidence" value="ECO:0007669"/>
    <property type="project" value="UniProtKB-SubCell"/>
</dbReference>
<evidence type="ECO:0000256" key="5">
    <source>
        <dbReference type="ARBA" id="ARBA00022989"/>
    </source>
</evidence>
<dbReference type="InterPro" id="IPR005331">
    <property type="entry name" value="Sulfotransferase"/>
</dbReference>
<dbReference type="EC" id="2.8.2.-" evidence="9"/>
<dbReference type="Proteomes" id="UP001152320">
    <property type="component" value="Chromosome 21"/>
</dbReference>
<dbReference type="PANTHER" id="PTHR12137:SF54">
    <property type="entry name" value="CARBOHYDRATE SULFOTRANSFERASE"/>
    <property type="match status" value="1"/>
</dbReference>
<dbReference type="EMBL" id="JAIZAY010000021">
    <property type="protein sequence ID" value="KAJ8021865.1"/>
    <property type="molecule type" value="Genomic_DNA"/>
</dbReference>
<organism evidence="10 11">
    <name type="scientific">Holothuria leucospilota</name>
    <name type="common">Black long sea cucumber</name>
    <name type="synonym">Mertensiothuria leucospilota</name>
    <dbReference type="NCBI Taxonomy" id="206669"/>
    <lineage>
        <taxon>Eukaryota</taxon>
        <taxon>Metazoa</taxon>
        <taxon>Echinodermata</taxon>
        <taxon>Eleutherozoa</taxon>
        <taxon>Echinozoa</taxon>
        <taxon>Holothuroidea</taxon>
        <taxon>Aspidochirotacea</taxon>
        <taxon>Aspidochirotida</taxon>
        <taxon>Holothuriidae</taxon>
        <taxon>Holothuria</taxon>
    </lineage>
</organism>
<keyword evidence="8 9" id="KW-0325">Glycoprotein</keyword>
<evidence type="ECO:0000313" key="10">
    <source>
        <dbReference type="EMBL" id="KAJ8021865.1"/>
    </source>
</evidence>
<keyword evidence="5" id="KW-1133">Transmembrane helix</keyword>
<evidence type="ECO:0000256" key="7">
    <source>
        <dbReference type="ARBA" id="ARBA00023136"/>
    </source>
</evidence>
<evidence type="ECO:0000256" key="4">
    <source>
        <dbReference type="ARBA" id="ARBA00022692"/>
    </source>
</evidence>
<keyword evidence="6 9" id="KW-0333">Golgi apparatus</keyword>
<dbReference type="GO" id="GO:0016051">
    <property type="term" value="P:carbohydrate biosynthetic process"/>
    <property type="evidence" value="ECO:0007669"/>
    <property type="project" value="InterPro"/>
</dbReference>
<dbReference type="GO" id="GO:0008146">
    <property type="term" value="F:sulfotransferase activity"/>
    <property type="evidence" value="ECO:0007669"/>
    <property type="project" value="InterPro"/>
</dbReference>
<keyword evidence="4" id="KW-0812">Transmembrane</keyword>
<keyword evidence="3 9" id="KW-0808">Transferase</keyword>
<keyword evidence="9" id="KW-0119">Carbohydrate metabolism</keyword>
<comment type="similarity">
    <text evidence="2 9">Belongs to the sulfotransferase 2 family.</text>
</comment>
<keyword evidence="9" id="KW-0735">Signal-anchor</keyword>
<name>A0A9Q0YG78_HOLLE</name>
<comment type="subcellular location">
    <subcellularLocation>
        <location evidence="1 9">Golgi apparatus membrane</location>
        <topology evidence="1 9">Single-pass type II membrane protein</topology>
    </subcellularLocation>
</comment>
<evidence type="ECO:0000256" key="8">
    <source>
        <dbReference type="ARBA" id="ARBA00023180"/>
    </source>
</evidence>